<accession>A0AAV4INX5</accession>
<dbReference type="EMBL" id="BMAT01013379">
    <property type="protein sequence ID" value="GFS11548.1"/>
    <property type="molecule type" value="Genomic_DNA"/>
</dbReference>
<sequence>MCPELSDELYQVNGARKTKIIDFEPAKRNTDIAALQETGLAANGSLKEKEHTLFWQGLGPDKHRIHGVGIAVHNSILSSVQPLFQGTERIITLLLNTSFGPTHIFSAYASILSSYREDKDVFYGELEEKSE</sequence>
<comment type="caution">
    <text evidence="1">The sequence shown here is derived from an EMBL/GenBank/DDBJ whole genome shotgun (WGS) entry which is preliminary data.</text>
</comment>
<name>A0AAV4INX5_9GAST</name>
<keyword evidence="2" id="KW-1185">Reference proteome</keyword>
<dbReference type="InterPro" id="IPR036691">
    <property type="entry name" value="Endo/exonu/phosph_ase_sf"/>
</dbReference>
<proteinExistence type="predicted"/>
<reference evidence="1 2" key="1">
    <citation type="journal article" date="2021" name="Elife">
        <title>Chloroplast acquisition without the gene transfer in kleptoplastic sea slugs, Plakobranchus ocellatus.</title>
        <authorList>
            <person name="Maeda T."/>
            <person name="Takahashi S."/>
            <person name="Yoshida T."/>
            <person name="Shimamura S."/>
            <person name="Takaki Y."/>
            <person name="Nagai Y."/>
            <person name="Toyoda A."/>
            <person name="Suzuki Y."/>
            <person name="Arimoto A."/>
            <person name="Ishii H."/>
            <person name="Satoh N."/>
            <person name="Nishiyama T."/>
            <person name="Hasebe M."/>
            <person name="Maruyama T."/>
            <person name="Minagawa J."/>
            <person name="Obokata J."/>
            <person name="Shigenobu S."/>
        </authorList>
    </citation>
    <scope>NUCLEOTIDE SEQUENCE [LARGE SCALE GENOMIC DNA]</scope>
</reference>
<dbReference type="SUPFAM" id="SSF56219">
    <property type="entry name" value="DNase I-like"/>
    <property type="match status" value="1"/>
</dbReference>
<organism evidence="1 2">
    <name type="scientific">Elysia marginata</name>
    <dbReference type="NCBI Taxonomy" id="1093978"/>
    <lineage>
        <taxon>Eukaryota</taxon>
        <taxon>Metazoa</taxon>
        <taxon>Spiralia</taxon>
        <taxon>Lophotrochozoa</taxon>
        <taxon>Mollusca</taxon>
        <taxon>Gastropoda</taxon>
        <taxon>Heterobranchia</taxon>
        <taxon>Euthyneura</taxon>
        <taxon>Panpulmonata</taxon>
        <taxon>Sacoglossa</taxon>
        <taxon>Placobranchoidea</taxon>
        <taxon>Plakobranchidae</taxon>
        <taxon>Elysia</taxon>
    </lineage>
</organism>
<evidence type="ECO:0000313" key="1">
    <source>
        <dbReference type="EMBL" id="GFS11548.1"/>
    </source>
</evidence>
<protein>
    <submittedName>
        <fullName evidence="1">Uncharacterized protein</fullName>
    </submittedName>
</protein>
<dbReference type="AlphaFoldDB" id="A0AAV4INX5"/>
<evidence type="ECO:0000313" key="2">
    <source>
        <dbReference type="Proteomes" id="UP000762676"/>
    </source>
</evidence>
<dbReference type="Proteomes" id="UP000762676">
    <property type="component" value="Unassembled WGS sequence"/>
</dbReference>
<gene>
    <name evidence="1" type="ORF">ElyMa_006674600</name>
</gene>
<dbReference type="Gene3D" id="3.60.10.10">
    <property type="entry name" value="Endonuclease/exonuclease/phosphatase"/>
    <property type="match status" value="1"/>
</dbReference>